<dbReference type="SUPFAM" id="SSF52540">
    <property type="entry name" value="P-loop containing nucleoside triphosphate hydrolases"/>
    <property type="match status" value="1"/>
</dbReference>
<evidence type="ECO:0000313" key="3">
    <source>
        <dbReference type="Proteomes" id="UP001479436"/>
    </source>
</evidence>
<feature type="region of interest" description="Disordered" evidence="1">
    <location>
        <begin position="76"/>
        <end position="108"/>
    </location>
</feature>
<organism evidence="2 3">
    <name type="scientific">Basidiobolus ranarum</name>
    <dbReference type="NCBI Taxonomy" id="34480"/>
    <lineage>
        <taxon>Eukaryota</taxon>
        <taxon>Fungi</taxon>
        <taxon>Fungi incertae sedis</taxon>
        <taxon>Zoopagomycota</taxon>
        <taxon>Entomophthoromycotina</taxon>
        <taxon>Basidiobolomycetes</taxon>
        <taxon>Basidiobolales</taxon>
        <taxon>Basidiobolaceae</taxon>
        <taxon>Basidiobolus</taxon>
    </lineage>
</organism>
<feature type="compositionally biased region" description="Basic and acidic residues" evidence="1">
    <location>
        <begin position="81"/>
        <end position="97"/>
    </location>
</feature>
<sequence>MEMVDSKNVKFQVVMTKCDLVPRQVLARRYCVVLKDLAEYRHSIKNVLMASAHTKAGINNMRKSILHILGAPIKLLPPALGKDRSGKSSAKGKERTSKPGGKNGSKRT</sequence>
<reference evidence="2 3" key="1">
    <citation type="submission" date="2023-04" db="EMBL/GenBank/DDBJ databases">
        <title>Genome of Basidiobolus ranarum AG-B5.</title>
        <authorList>
            <person name="Stajich J.E."/>
            <person name="Carter-House D."/>
            <person name="Gryganskyi A."/>
        </authorList>
    </citation>
    <scope>NUCLEOTIDE SEQUENCE [LARGE SCALE GENOMIC DNA]</scope>
    <source>
        <strain evidence="2 3">AG-B5</strain>
    </source>
</reference>
<protein>
    <submittedName>
        <fullName evidence="2">Uncharacterized protein</fullName>
    </submittedName>
</protein>
<keyword evidence="3" id="KW-1185">Reference proteome</keyword>
<evidence type="ECO:0000313" key="2">
    <source>
        <dbReference type="EMBL" id="KAK9717051.1"/>
    </source>
</evidence>
<evidence type="ECO:0000256" key="1">
    <source>
        <dbReference type="SAM" id="MobiDB-lite"/>
    </source>
</evidence>
<comment type="caution">
    <text evidence="2">The sequence shown here is derived from an EMBL/GenBank/DDBJ whole genome shotgun (WGS) entry which is preliminary data.</text>
</comment>
<dbReference type="EMBL" id="JASJQH010007161">
    <property type="protein sequence ID" value="KAK9717051.1"/>
    <property type="molecule type" value="Genomic_DNA"/>
</dbReference>
<name>A0ABR2W2H6_9FUNG</name>
<dbReference type="Proteomes" id="UP001479436">
    <property type="component" value="Unassembled WGS sequence"/>
</dbReference>
<dbReference type="InterPro" id="IPR027417">
    <property type="entry name" value="P-loop_NTPase"/>
</dbReference>
<dbReference type="Gene3D" id="3.40.50.300">
    <property type="entry name" value="P-loop containing nucleotide triphosphate hydrolases"/>
    <property type="match status" value="1"/>
</dbReference>
<proteinExistence type="predicted"/>
<gene>
    <name evidence="2" type="ORF">K7432_006461</name>
</gene>
<accession>A0ABR2W2H6</accession>